<name>A0A6J7KLE0_9ZZZZ</name>
<dbReference type="SUPFAM" id="SSF82549">
    <property type="entry name" value="DAK1/DegV-like"/>
    <property type="match status" value="1"/>
</dbReference>
<dbReference type="InterPro" id="IPR050270">
    <property type="entry name" value="DegV_domain_contain"/>
</dbReference>
<keyword evidence="1" id="KW-0446">Lipid-binding</keyword>
<accession>A0A6J7KLE0</accession>
<dbReference type="PANTHER" id="PTHR33434">
    <property type="entry name" value="DEGV DOMAIN-CONTAINING PROTEIN DR_1986-RELATED"/>
    <property type="match status" value="1"/>
</dbReference>
<evidence type="ECO:0000313" key="2">
    <source>
        <dbReference type="EMBL" id="CAB4956507.1"/>
    </source>
</evidence>
<dbReference type="AlphaFoldDB" id="A0A6J7KLE0"/>
<reference evidence="2" key="1">
    <citation type="submission" date="2020-05" db="EMBL/GenBank/DDBJ databases">
        <authorList>
            <person name="Chiriac C."/>
            <person name="Salcher M."/>
            <person name="Ghai R."/>
            <person name="Kavagutti S V."/>
        </authorList>
    </citation>
    <scope>NUCLEOTIDE SEQUENCE</scope>
</reference>
<protein>
    <submittedName>
        <fullName evidence="2">Unannotated protein</fullName>
    </submittedName>
</protein>
<dbReference type="Gene3D" id="3.40.50.10170">
    <property type="match status" value="1"/>
</dbReference>
<proteinExistence type="predicted"/>
<dbReference type="InterPro" id="IPR003797">
    <property type="entry name" value="DegV"/>
</dbReference>
<gene>
    <name evidence="2" type="ORF">UFOPK3564_03786</name>
</gene>
<dbReference type="PANTHER" id="PTHR33434:SF2">
    <property type="entry name" value="FATTY ACID-BINDING PROTEIN TM_1468"/>
    <property type="match status" value="1"/>
</dbReference>
<dbReference type="GO" id="GO:0008289">
    <property type="term" value="F:lipid binding"/>
    <property type="evidence" value="ECO:0007669"/>
    <property type="project" value="UniProtKB-KW"/>
</dbReference>
<organism evidence="2">
    <name type="scientific">freshwater metagenome</name>
    <dbReference type="NCBI Taxonomy" id="449393"/>
    <lineage>
        <taxon>unclassified sequences</taxon>
        <taxon>metagenomes</taxon>
        <taxon>ecological metagenomes</taxon>
    </lineage>
</organism>
<dbReference type="NCBIfam" id="TIGR00762">
    <property type="entry name" value="DegV"/>
    <property type="match status" value="1"/>
</dbReference>
<dbReference type="Gene3D" id="3.30.1180.10">
    <property type="match status" value="1"/>
</dbReference>
<dbReference type="PROSITE" id="PS51482">
    <property type="entry name" value="DEGV"/>
    <property type="match status" value="1"/>
</dbReference>
<dbReference type="Pfam" id="PF02645">
    <property type="entry name" value="DegV"/>
    <property type="match status" value="1"/>
</dbReference>
<evidence type="ECO:0000256" key="1">
    <source>
        <dbReference type="ARBA" id="ARBA00023121"/>
    </source>
</evidence>
<sequence length="290" mass="30092">MSVAVVTDSTHYLPAELVAEHGIHEVSLYVTRAGGAERELEITDLDAFYESLRGQGDLPSTSQPSPGDFLAVYEPLLAAGHDIVSIHLAGGISGTYEGARAAAAIALQNAGPGARIEVVDSRLACGALGFPLLAAASVANGGGDLDATVARTRETIATMQRKFVFAVDTLEYLRRGGRIGSAQAWIGGALKIKPILTLDGEITPIEKVRTSRRAFDRMVAVAEALKADGSDVWCVQHIQAPSEAARLAAAAQEVIGTPPLFVSEVGPVIGAHVGPGLLGVGGIPTRLMQA</sequence>
<dbReference type="InterPro" id="IPR043168">
    <property type="entry name" value="DegV_C"/>
</dbReference>
<dbReference type="EMBL" id="CAFBMK010000410">
    <property type="protein sequence ID" value="CAB4956507.1"/>
    <property type="molecule type" value="Genomic_DNA"/>
</dbReference>